<dbReference type="EMBL" id="JAFKDB010000002">
    <property type="protein sequence ID" value="MBN7768337.1"/>
    <property type="molecule type" value="Genomic_DNA"/>
</dbReference>
<dbReference type="SUPFAM" id="SSF46785">
    <property type="entry name" value="Winged helix' DNA-binding domain"/>
    <property type="match status" value="1"/>
</dbReference>
<evidence type="ECO:0000256" key="3">
    <source>
        <dbReference type="ARBA" id="ARBA00023125"/>
    </source>
</evidence>
<organism evidence="6 7">
    <name type="scientific">Marinobacter daepoensis</name>
    <dbReference type="NCBI Taxonomy" id="262077"/>
    <lineage>
        <taxon>Bacteria</taxon>
        <taxon>Pseudomonadati</taxon>
        <taxon>Pseudomonadota</taxon>
        <taxon>Gammaproteobacteria</taxon>
        <taxon>Pseudomonadales</taxon>
        <taxon>Marinobacteraceae</taxon>
        <taxon>Marinobacter</taxon>
    </lineage>
</organism>
<dbReference type="InterPro" id="IPR058163">
    <property type="entry name" value="LysR-type_TF_proteobact-type"/>
</dbReference>
<dbReference type="InterPro" id="IPR036388">
    <property type="entry name" value="WH-like_DNA-bd_sf"/>
</dbReference>
<dbReference type="Pfam" id="PF03466">
    <property type="entry name" value="LysR_substrate"/>
    <property type="match status" value="1"/>
</dbReference>
<protein>
    <submittedName>
        <fullName evidence="6">LysR family transcriptional regulator</fullName>
    </submittedName>
</protein>
<comment type="similarity">
    <text evidence="1">Belongs to the LysR transcriptional regulatory family.</text>
</comment>
<proteinExistence type="inferred from homology"/>
<dbReference type="InterPro" id="IPR036390">
    <property type="entry name" value="WH_DNA-bd_sf"/>
</dbReference>
<gene>
    <name evidence="6" type="ORF">JYP53_00275</name>
</gene>
<evidence type="ECO:0000313" key="7">
    <source>
        <dbReference type="Proteomes" id="UP000664344"/>
    </source>
</evidence>
<evidence type="ECO:0000313" key="6">
    <source>
        <dbReference type="EMBL" id="MBN7768337.1"/>
    </source>
</evidence>
<keyword evidence="3" id="KW-0238">DNA-binding</keyword>
<dbReference type="Gene3D" id="3.40.190.10">
    <property type="entry name" value="Periplasmic binding protein-like II"/>
    <property type="match status" value="2"/>
</dbReference>
<dbReference type="RefSeq" id="WP_206556334.1">
    <property type="nucleotide sequence ID" value="NZ_JAFKDB010000002.1"/>
</dbReference>
<keyword evidence="7" id="KW-1185">Reference proteome</keyword>
<evidence type="ECO:0000256" key="2">
    <source>
        <dbReference type="ARBA" id="ARBA00023015"/>
    </source>
</evidence>
<dbReference type="PRINTS" id="PR00039">
    <property type="entry name" value="HTHLYSR"/>
</dbReference>
<dbReference type="InterPro" id="IPR000847">
    <property type="entry name" value="LysR_HTH_N"/>
</dbReference>
<dbReference type="InterPro" id="IPR005119">
    <property type="entry name" value="LysR_subst-bd"/>
</dbReference>
<name>A0ABS3BA55_9GAMM</name>
<dbReference type="PANTHER" id="PTHR30537:SF74">
    <property type="entry name" value="HTH-TYPE TRANSCRIPTIONAL REGULATOR TRPI"/>
    <property type="match status" value="1"/>
</dbReference>
<dbReference type="PANTHER" id="PTHR30537">
    <property type="entry name" value="HTH-TYPE TRANSCRIPTIONAL REGULATOR"/>
    <property type="match status" value="1"/>
</dbReference>
<dbReference type="Gene3D" id="1.10.10.10">
    <property type="entry name" value="Winged helix-like DNA-binding domain superfamily/Winged helix DNA-binding domain"/>
    <property type="match status" value="1"/>
</dbReference>
<dbReference type="Pfam" id="PF00126">
    <property type="entry name" value="HTH_1"/>
    <property type="match status" value="1"/>
</dbReference>
<keyword evidence="2" id="KW-0805">Transcription regulation</keyword>
<evidence type="ECO:0000256" key="1">
    <source>
        <dbReference type="ARBA" id="ARBA00009437"/>
    </source>
</evidence>
<comment type="caution">
    <text evidence="6">The sequence shown here is derived from an EMBL/GenBank/DDBJ whole genome shotgun (WGS) entry which is preliminary data.</text>
</comment>
<accession>A0ABS3BA55</accession>
<feature type="domain" description="HTH lysR-type" evidence="5">
    <location>
        <begin position="11"/>
        <end position="68"/>
    </location>
</feature>
<dbReference type="SUPFAM" id="SSF53850">
    <property type="entry name" value="Periplasmic binding protein-like II"/>
    <property type="match status" value="1"/>
</dbReference>
<keyword evidence="4" id="KW-0804">Transcription</keyword>
<reference evidence="6 7" key="1">
    <citation type="submission" date="2021-02" db="EMBL/GenBank/DDBJ databases">
        <title>PHA producing bacteria isolated from coastal sediment in Guangdong, Shenzhen.</title>
        <authorList>
            <person name="Zheng W."/>
            <person name="Yu S."/>
            <person name="Huang Y."/>
        </authorList>
    </citation>
    <scope>NUCLEOTIDE SEQUENCE [LARGE SCALE GENOMIC DNA]</scope>
    <source>
        <strain evidence="6 7">TN21-5</strain>
    </source>
</reference>
<dbReference type="Proteomes" id="UP000664344">
    <property type="component" value="Unassembled WGS sequence"/>
</dbReference>
<evidence type="ECO:0000259" key="5">
    <source>
        <dbReference type="PROSITE" id="PS50931"/>
    </source>
</evidence>
<sequence>MDSLPINHSLPPLSWLQAFEAAARLESFTLAGEELGRSQATISQQIRSLENRLGSELFHRLPRGVELTLDGAAYMPHVRSAFETIAASTRDLFATNRHTIVTLASPVSFVAGWLAPRLHELDAQSQRINLSIATINRPVDYDMESADLEIRYGDGAWPGVERKLILEERLSPVCAPALLETVVHWRQLPVIGLSGARAGWSEWCTAAGVPPLGAPVYRFDSFVLALEAARAGAGILLASLPLVEAPLKNGTLVRLSDVELRPRTGHWLTRDHRKPVKPETRVVWQWMINLAGECQP</sequence>
<evidence type="ECO:0000256" key="4">
    <source>
        <dbReference type="ARBA" id="ARBA00023163"/>
    </source>
</evidence>
<dbReference type="PROSITE" id="PS50931">
    <property type="entry name" value="HTH_LYSR"/>
    <property type="match status" value="1"/>
</dbReference>